<protein>
    <submittedName>
        <fullName evidence="1">Uncharacterized protein</fullName>
    </submittedName>
</protein>
<reference evidence="1" key="1">
    <citation type="journal article" date="2015" name="Nature">
        <title>Complex archaea that bridge the gap between prokaryotes and eukaryotes.</title>
        <authorList>
            <person name="Spang A."/>
            <person name="Saw J.H."/>
            <person name="Jorgensen S.L."/>
            <person name="Zaremba-Niedzwiedzka K."/>
            <person name="Martijn J."/>
            <person name="Lind A.E."/>
            <person name="van Eijk R."/>
            <person name="Schleper C."/>
            <person name="Guy L."/>
            <person name="Ettema T.J."/>
        </authorList>
    </citation>
    <scope>NUCLEOTIDE SEQUENCE</scope>
</reference>
<organism evidence="1">
    <name type="scientific">marine sediment metagenome</name>
    <dbReference type="NCBI Taxonomy" id="412755"/>
    <lineage>
        <taxon>unclassified sequences</taxon>
        <taxon>metagenomes</taxon>
        <taxon>ecological metagenomes</taxon>
    </lineage>
</organism>
<accession>A0A0F8ZK41</accession>
<name>A0A0F8ZK41_9ZZZZ</name>
<comment type="caution">
    <text evidence="1">The sequence shown here is derived from an EMBL/GenBank/DDBJ whole genome shotgun (WGS) entry which is preliminary data.</text>
</comment>
<sequence>MPFIEVALADAKEPSIMDESEYSMRIQQAELKPGKVEGKLNLEVMTIYDDHPDAAPCFTYLPLPHSTDDEKARKFKQLQIKRILVQFDIPHEGNGFDPTDFAGASALARTKPGEYEGRLNNQLVINNLPQED</sequence>
<dbReference type="AlphaFoldDB" id="A0A0F8ZK41"/>
<evidence type="ECO:0000313" key="1">
    <source>
        <dbReference type="EMBL" id="KKK86365.1"/>
    </source>
</evidence>
<proteinExistence type="predicted"/>
<gene>
    <name evidence="1" type="ORF">LCGC14_2763980</name>
</gene>
<dbReference type="EMBL" id="LAZR01050879">
    <property type="protein sequence ID" value="KKK86365.1"/>
    <property type="molecule type" value="Genomic_DNA"/>
</dbReference>